<accession>A0ABT2BIY5</accession>
<name>A0ABT2BIY5_9BURK</name>
<evidence type="ECO:0000313" key="2">
    <source>
        <dbReference type="Proteomes" id="UP001205861"/>
    </source>
</evidence>
<dbReference type="Pfam" id="PF10116">
    <property type="entry name" value="Host_attach"/>
    <property type="match status" value="1"/>
</dbReference>
<comment type="caution">
    <text evidence="1">The sequence shown here is derived from an EMBL/GenBank/DDBJ whole genome shotgun (WGS) entry which is preliminary data.</text>
</comment>
<reference evidence="1 2" key="1">
    <citation type="submission" date="2022-08" db="EMBL/GenBank/DDBJ databases">
        <title>Reclassification of Massilia species as members of the genera Telluria, Duganella, Pseudoduganella, Mokoshia gen. nov. and Zemynaea gen. nov. using orthogonal and non-orthogonal genome-based approaches.</title>
        <authorList>
            <person name="Bowman J.P."/>
        </authorList>
    </citation>
    <scope>NUCLEOTIDE SEQUENCE [LARGE SCALE GENOMIC DNA]</scope>
    <source>
        <strain evidence="1 2">JCM 31607</strain>
    </source>
</reference>
<gene>
    <name evidence="1" type="ORF">NX773_09835</name>
</gene>
<proteinExistence type="predicted"/>
<dbReference type="Proteomes" id="UP001205861">
    <property type="component" value="Unassembled WGS sequence"/>
</dbReference>
<protein>
    <submittedName>
        <fullName evidence="1">Host attachment protein</fullName>
    </submittedName>
</protein>
<dbReference type="InterPro" id="IPR019291">
    <property type="entry name" value="Host_attachment_protein"/>
</dbReference>
<sequence>MQTTWILTADSSRARIFELSPDDGHLQEIEDMLNPEGRLMDQEINAEPKGRFYGKGERVMGHTAESDVEPTQKAAERFSKRVADHLDHCRNEHRFDKLRVVAAPRMLGLIRENMSKEVQKMVEEEVAKDISSMKEHDMEEYLRKYPH</sequence>
<keyword evidence="2" id="KW-1185">Reference proteome</keyword>
<dbReference type="RefSeq" id="WP_258856160.1">
    <property type="nucleotide sequence ID" value="NZ_JANUGV010000002.1"/>
</dbReference>
<dbReference type="EMBL" id="JANUGV010000002">
    <property type="protein sequence ID" value="MCS0608462.1"/>
    <property type="molecule type" value="Genomic_DNA"/>
</dbReference>
<evidence type="ECO:0000313" key="1">
    <source>
        <dbReference type="EMBL" id="MCS0608462.1"/>
    </source>
</evidence>
<organism evidence="1 2">
    <name type="scientific">Massilia solisilvae</name>
    <dbReference type="NCBI Taxonomy" id="1811225"/>
    <lineage>
        <taxon>Bacteria</taxon>
        <taxon>Pseudomonadati</taxon>
        <taxon>Pseudomonadota</taxon>
        <taxon>Betaproteobacteria</taxon>
        <taxon>Burkholderiales</taxon>
        <taxon>Oxalobacteraceae</taxon>
        <taxon>Telluria group</taxon>
        <taxon>Massilia</taxon>
    </lineage>
</organism>